<dbReference type="Proteomes" id="UP000199758">
    <property type="component" value="Unassembled WGS sequence"/>
</dbReference>
<gene>
    <name evidence="3" type="ORF">SAMN04488068_2982</name>
</gene>
<evidence type="ECO:0000313" key="4">
    <source>
        <dbReference type="Proteomes" id="UP000199758"/>
    </source>
</evidence>
<dbReference type="Pfam" id="PF02622">
    <property type="entry name" value="DUF179"/>
    <property type="match status" value="1"/>
</dbReference>
<dbReference type="NCBIfam" id="NF001266">
    <property type="entry name" value="PRK00228.1-1"/>
    <property type="match status" value="1"/>
</dbReference>
<dbReference type="SUPFAM" id="SSF143456">
    <property type="entry name" value="VC0467-like"/>
    <property type="match status" value="1"/>
</dbReference>
<dbReference type="GO" id="GO:0005829">
    <property type="term" value="C:cytosol"/>
    <property type="evidence" value="ECO:0007669"/>
    <property type="project" value="TreeGrafter"/>
</dbReference>
<protein>
    <recommendedName>
        <fullName evidence="2">UPF0301 protein SAMN04488068_2982</fullName>
    </recommendedName>
</protein>
<dbReference type="AlphaFoldDB" id="A0A1M5R9R8"/>
<organism evidence="3 4">
    <name type="scientific">Hydrocarboniphaga daqingensis</name>
    <dbReference type="NCBI Taxonomy" id="490188"/>
    <lineage>
        <taxon>Bacteria</taxon>
        <taxon>Pseudomonadati</taxon>
        <taxon>Pseudomonadota</taxon>
        <taxon>Gammaproteobacteria</taxon>
        <taxon>Nevskiales</taxon>
        <taxon>Nevskiaceae</taxon>
        <taxon>Hydrocarboniphaga</taxon>
    </lineage>
</organism>
<dbReference type="STRING" id="490188.SAMN04488068_2982"/>
<dbReference type="PANTHER" id="PTHR30327">
    <property type="entry name" value="UNCHARACTERIZED PROTEIN YQGE"/>
    <property type="match status" value="1"/>
</dbReference>
<comment type="similarity">
    <text evidence="1 2">Belongs to the UPF0301 (AlgH) family.</text>
</comment>
<name>A0A1M5R9R8_9GAMM</name>
<keyword evidence="4" id="KW-1185">Reference proteome</keyword>
<evidence type="ECO:0000256" key="1">
    <source>
        <dbReference type="ARBA" id="ARBA00009600"/>
    </source>
</evidence>
<dbReference type="InterPro" id="IPR003774">
    <property type="entry name" value="AlgH-like"/>
</dbReference>
<reference evidence="3 4" key="1">
    <citation type="submission" date="2016-11" db="EMBL/GenBank/DDBJ databases">
        <authorList>
            <person name="Jaros S."/>
            <person name="Januszkiewicz K."/>
            <person name="Wedrychowicz H."/>
        </authorList>
    </citation>
    <scope>NUCLEOTIDE SEQUENCE [LARGE SCALE GENOMIC DNA]</scope>
    <source>
        <strain evidence="3 4">CGMCC 1.7049</strain>
    </source>
</reference>
<dbReference type="PANTHER" id="PTHR30327:SF1">
    <property type="entry name" value="UPF0301 PROTEIN YQGE"/>
    <property type="match status" value="1"/>
</dbReference>
<evidence type="ECO:0000256" key="2">
    <source>
        <dbReference type="HAMAP-Rule" id="MF_00758"/>
    </source>
</evidence>
<sequence>MPSSAGSPRAVEGLGDTAGMSQDHFLKNQFLVAMPGMQDETFNHTVSLLCEHNDKGAVALVINRPTDLALSAMLEQMGLSHDGIGDDPPIYWGGPVQPERGFVVHREPGGWESCLHVQDDLYITTSRDILSAIGNGRGPRDYLVTLGYAGWSAGQLEDEILHNSWLNTPVNGDVLFALPPRERWQAATRLLGVDVTQLTGAAGHA</sequence>
<accession>A0A1M5R9R8</accession>
<proteinExistence type="inferred from homology"/>
<dbReference type="EMBL" id="FQWZ01000007">
    <property type="protein sequence ID" value="SHH23075.1"/>
    <property type="molecule type" value="Genomic_DNA"/>
</dbReference>
<dbReference type="Gene3D" id="3.40.1740.10">
    <property type="entry name" value="VC0467-like"/>
    <property type="match status" value="1"/>
</dbReference>
<evidence type="ECO:0000313" key="3">
    <source>
        <dbReference type="EMBL" id="SHH23075.1"/>
    </source>
</evidence>
<dbReference type="HAMAP" id="MF_00758">
    <property type="entry name" value="UPF0301"/>
    <property type="match status" value="1"/>
</dbReference>